<dbReference type="PRINTS" id="PR00922">
    <property type="entry name" value="DADACBPTASE3"/>
</dbReference>
<evidence type="ECO:0000256" key="1">
    <source>
        <dbReference type="ARBA" id="ARBA00006096"/>
    </source>
</evidence>
<sequence length="584" mass="59329">MPNASLPEQPTVFVPKPPAAPVPRPQQPPRPQARPQPQPHAQPPPRPQQAPPPPAPDPRPQQQQQQAQPAQAPGRIEIKPANAHAVPMRIEPTGQQHPAETKAEAGEPQREPAAEGPPKRRRRAWWIAGAAVVLVVALGVAAALPYVSNRLGLPWAPNAPKGDPPRPIAVSRDLAGPSTSGPAPTPAGVSQAISGAVSNPALGTLTGTVIDPVSGTTLWEKNAGQPITPASTTKVLTAAAALLALDHGTQFSTKVVEGSQPGSVVLVAGGDITLSSLPDGQESVYRGAAHLDDLVAQVKEATGGDVSQVQLDLSAFTGPTSAEGWAPEDAPSTYMAPVEPAMLDGGRSVPDDDGSMRTGRPAEQLAGELASRLGAQVASTPATTAPQGARVLGEVKSAPLTELVDTALSISDNLLADVIARHVAIAEGAEPSFTGGAQATLDVLSRNGFDVTGVELSDGSGLSLRNKVPAKLLGELLSVAAAPDGKGDPRTAKLRPLLGGLPVAGGSGTLAERYTEGAAAEGKGWVRGKTGTIPSDGINSLAGLVLDTDGRVLVFALMTVGSQTEAGRAGLDAITATLRGCGCG</sequence>
<feature type="compositionally biased region" description="Basic and acidic residues" evidence="3">
    <location>
        <begin position="99"/>
        <end position="113"/>
    </location>
</feature>
<keyword evidence="4" id="KW-0472">Membrane</keyword>
<keyword evidence="5" id="KW-0645">Protease</keyword>
<comment type="similarity">
    <text evidence="1">Belongs to the peptidase S13 family.</text>
</comment>
<evidence type="ECO:0000256" key="4">
    <source>
        <dbReference type="SAM" id="Phobius"/>
    </source>
</evidence>
<proteinExistence type="inferred from homology"/>
<protein>
    <submittedName>
        <fullName evidence="5">D-alanyl-D-alanine carboxypeptidase/D-alanyl-D-alanine-endopeptidase</fullName>
        <ecNumber evidence="5">3.4.16.4</ecNumber>
    </submittedName>
</protein>
<keyword evidence="4" id="KW-0812">Transmembrane</keyword>
<dbReference type="PANTHER" id="PTHR30023:SF0">
    <property type="entry name" value="PENICILLIN-SENSITIVE CARBOXYPEPTIDASE A"/>
    <property type="match status" value="1"/>
</dbReference>
<evidence type="ECO:0000256" key="2">
    <source>
        <dbReference type="ARBA" id="ARBA00022801"/>
    </source>
</evidence>
<dbReference type="Pfam" id="PF02113">
    <property type="entry name" value="Peptidase_S13"/>
    <property type="match status" value="2"/>
</dbReference>
<dbReference type="GO" id="GO:0009002">
    <property type="term" value="F:serine-type D-Ala-D-Ala carboxypeptidase activity"/>
    <property type="evidence" value="ECO:0007669"/>
    <property type="project" value="UniProtKB-EC"/>
</dbReference>
<feature type="region of interest" description="Disordered" evidence="3">
    <location>
        <begin position="340"/>
        <end position="359"/>
    </location>
</feature>
<dbReference type="EMBL" id="SWMS01000009">
    <property type="protein sequence ID" value="TKG70133.1"/>
    <property type="molecule type" value="Genomic_DNA"/>
</dbReference>
<keyword evidence="2 5" id="KW-0378">Hydrolase</keyword>
<comment type="caution">
    <text evidence="5">The sequence shown here is derived from an EMBL/GenBank/DDBJ whole genome shotgun (WGS) entry which is preliminary data.</text>
</comment>
<accession>A0ABY2S413</accession>
<keyword evidence="4" id="KW-1133">Transmembrane helix</keyword>
<dbReference type="PANTHER" id="PTHR30023">
    <property type="entry name" value="D-ALANYL-D-ALANINE CARBOXYPEPTIDASE"/>
    <property type="match status" value="1"/>
</dbReference>
<organism evidence="5 6">
    <name type="scientific">Prauserella endophytica</name>
    <dbReference type="NCBI Taxonomy" id="1592324"/>
    <lineage>
        <taxon>Bacteria</taxon>
        <taxon>Bacillati</taxon>
        <taxon>Actinomycetota</taxon>
        <taxon>Actinomycetes</taxon>
        <taxon>Pseudonocardiales</taxon>
        <taxon>Pseudonocardiaceae</taxon>
        <taxon>Prauserella</taxon>
        <taxon>Prauserella coralliicola group</taxon>
    </lineage>
</organism>
<feature type="region of interest" description="Disordered" evidence="3">
    <location>
        <begin position="153"/>
        <end position="191"/>
    </location>
</feature>
<reference evidence="5 6" key="1">
    <citation type="journal article" date="2015" name="Antonie Van Leeuwenhoek">
        <title>Prauserella endophytica sp. nov., an endophytic actinobacterium isolated from Tamarix taklamakanensis.</title>
        <authorList>
            <person name="Liu J.M."/>
            <person name="Habden X."/>
            <person name="Guo L."/>
            <person name="Tuo L."/>
            <person name="Jiang Z.K."/>
            <person name="Liu S.W."/>
            <person name="Liu X.F."/>
            <person name="Chen L."/>
            <person name="Li R.F."/>
            <person name="Zhang Y.Q."/>
            <person name="Sun C.H."/>
        </authorList>
    </citation>
    <scope>NUCLEOTIDE SEQUENCE [LARGE SCALE GENOMIC DNA]</scope>
    <source>
        <strain evidence="5 6">CGMCC 4.7182</strain>
    </source>
</reference>
<evidence type="ECO:0000313" key="5">
    <source>
        <dbReference type="EMBL" id="TKG70133.1"/>
    </source>
</evidence>
<gene>
    <name evidence="5" type="primary">dacB</name>
    <name evidence="5" type="ORF">FCN18_18225</name>
</gene>
<evidence type="ECO:0000256" key="3">
    <source>
        <dbReference type="SAM" id="MobiDB-lite"/>
    </source>
</evidence>
<feature type="compositionally biased region" description="Low complexity" evidence="3">
    <location>
        <begin position="60"/>
        <end position="73"/>
    </location>
</feature>
<dbReference type="Proteomes" id="UP000309992">
    <property type="component" value="Unassembled WGS sequence"/>
</dbReference>
<dbReference type="EC" id="3.4.16.4" evidence="5"/>
<name>A0ABY2S413_9PSEU</name>
<dbReference type="NCBIfam" id="TIGR00666">
    <property type="entry name" value="PBP4"/>
    <property type="match status" value="1"/>
</dbReference>
<keyword evidence="5" id="KW-0121">Carboxypeptidase</keyword>
<dbReference type="InterPro" id="IPR000667">
    <property type="entry name" value="Peptidase_S13"/>
</dbReference>
<dbReference type="Gene3D" id="3.40.710.10">
    <property type="entry name" value="DD-peptidase/beta-lactamase superfamily"/>
    <property type="match status" value="2"/>
</dbReference>
<keyword evidence="6" id="KW-1185">Reference proteome</keyword>
<feature type="region of interest" description="Disordered" evidence="3">
    <location>
        <begin position="1"/>
        <end position="119"/>
    </location>
</feature>
<feature type="transmembrane region" description="Helical" evidence="4">
    <location>
        <begin position="124"/>
        <end position="147"/>
    </location>
</feature>
<dbReference type="InterPro" id="IPR012338">
    <property type="entry name" value="Beta-lactam/transpept-like"/>
</dbReference>
<evidence type="ECO:0000313" key="6">
    <source>
        <dbReference type="Proteomes" id="UP000309992"/>
    </source>
</evidence>
<dbReference type="SUPFAM" id="SSF56601">
    <property type="entry name" value="beta-lactamase/transpeptidase-like"/>
    <property type="match status" value="1"/>
</dbReference>
<feature type="compositionally biased region" description="Pro residues" evidence="3">
    <location>
        <begin position="15"/>
        <end position="59"/>
    </location>
</feature>